<dbReference type="Proteomes" id="UP001524460">
    <property type="component" value="Unassembled WGS sequence"/>
</dbReference>
<gene>
    <name evidence="1" type="ORF">NHN17_16910</name>
</gene>
<proteinExistence type="predicted"/>
<name>A0ABT1N4S7_9GAMM</name>
<dbReference type="RefSeq" id="WP_255043825.1">
    <property type="nucleotide sequence ID" value="NZ_JANEYT010000044.1"/>
</dbReference>
<dbReference type="Gene3D" id="1.10.150.240">
    <property type="entry name" value="Putative phosphatase, domain 2"/>
    <property type="match status" value="1"/>
</dbReference>
<dbReference type="Gene3D" id="3.40.50.1000">
    <property type="entry name" value="HAD superfamily/HAD-like"/>
    <property type="match status" value="1"/>
</dbReference>
<keyword evidence="2" id="KW-1185">Reference proteome</keyword>
<reference evidence="1 2" key="1">
    <citation type="submission" date="2022-07" db="EMBL/GenBank/DDBJ databases">
        <title>Photobacterium pectinilyticum sp. nov., a marine bacterium isolated from surface seawater of Qingdao offshore.</title>
        <authorList>
            <person name="Wang X."/>
        </authorList>
    </citation>
    <scope>NUCLEOTIDE SEQUENCE [LARGE SCALE GENOMIC DNA]</scope>
    <source>
        <strain evidence="1 2">ZSDE20</strain>
    </source>
</reference>
<dbReference type="EMBL" id="JANEYT010000044">
    <property type="protein sequence ID" value="MCQ1059731.1"/>
    <property type="molecule type" value="Genomic_DNA"/>
</dbReference>
<accession>A0ABT1N4S7</accession>
<comment type="caution">
    <text evidence="1">The sequence shown here is derived from an EMBL/GenBank/DDBJ whole genome shotgun (WGS) entry which is preliminary data.</text>
</comment>
<dbReference type="InterPro" id="IPR023214">
    <property type="entry name" value="HAD_sf"/>
</dbReference>
<dbReference type="InterPro" id="IPR023198">
    <property type="entry name" value="PGP-like_dom2"/>
</dbReference>
<sequence>MANLFLLDIDGALVDSNNLELGCYVKAVNEVLGVEMDTDLTQYANLTDGGVLDEIIAKHGISESRSLIHRKVESRFSTLVQQAIKESPEAVHEAVGAKAFLNHINDLQNTHIAISTSGWASTAKLKLRAAGFDISNITFASSSDALSRTEIMALAAFRAKQDLGVVFDRRVLFAHGDRNKHASQELGYDYVEVGRTDGHHTHIPNLTHYQAAFSQLALSS</sequence>
<protein>
    <submittedName>
        <fullName evidence="1">HAD hydrolase-like protein</fullName>
    </submittedName>
</protein>
<evidence type="ECO:0000313" key="2">
    <source>
        <dbReference type="Proteomes" id="UP001524460"/>
    </source>
</evidence>
<dbReference type="SUPFAM" id="SSF56784">
    <property type="entry name" value="HAD-like"/>
    <property type="match status" value="1"/>
</dbReference>
<organism evidence="1 2">
    <name type="scientific">Photobacterium pectinilyticum</name>
    <dbReference type="NCBI Taxonomy" id="2906793"/>
    <lineage>
        <taxon>Bacteria</taxon>
        <taxon>Pseudomonadati</taxon>
        <taxon>Pseudomonadota</taxon>
        <taxon>Gammaproteobacteria</taxon>
        <taxon>Vibrionales</taxon>
        <taxon>Vibrionaceae</taxon>
        <taxon>Photobacterium</taxon>
    </lineage>
</organism>
<dbReference type="InterPro" id="IPR036412">
    <property type="entry name" value="HAD-like_sf"/>
</dbReference>
<evidence type="ECO:0000313" key="1">
    <source>
        <dbReference type="EMBL" id="MCQ1059731.1"/>
    </source>
</evidence>